<dbReference type="GeneID" id="106003321"/>
<dbReference type="OrthoDB" id="6351677at2759"/>
<accession>A0A8U0V6N4</accession>
<sequence>MGDLTEVKSLDIEPIYFFDQMKPKRKKWKKRECEDHFLYLRHTSGATYSHTESILSKELKEKRLTTVAEAEKQDAFYSFDISTTPTVAQFSPPLSKTHLQKDLFEEYKLIASEILHELGEVLQKYAEYHIIYPEGIVNLMNYSWHDLIEGASKCASKSSGLKKNTALQRDPSSVTQISSFSREEYHKEKHLVKAKKDHDASSALVDQNQNAHIPQDNNLPVVIHFSLLSKICLENGWIFQYPDSKLEILKWKTILSTAVKRLQEATIQIPIISMMFNRDGGMVISKKGDIIREWMWPSKGKLDDPVDVWVNKFITVEISGHFAITLVYRWHPQSLKLSLAPVKCKFFPPCLPKVPFPDVSPISTEARELFKAYKCKHLKPTTQDKDPSSLTDTMKIATFDPVMDISPFSDIPTVIKLRRLQKKVKHILFHWLDYYRFTLGIDSMHIGKMPKLPEKGIRKQKVSSARFPLKQSAEEKDESKEYLRYRNTFLKLKGVFKPVPLFRTQKTPGSNPSFRLPPPPIKNKDAWFDPRLLCPVVLRRILCGQEGGTCQCSTYSVPEVTDLEYDHLISHRLSSTDQLIVVHVFSASNVDKTTKEMAKVYRKLNRCKSMPCLQSCSDSFRLLKYDITSACKFTGGSCPLLVQRHNVIPGIFLMYVRGKLVFANFIFNGYSTSAKDLQKQIVKTKSDYHTGYFLPNDFRIL</sequence>
<name>A0A8U0V6N4_MUSPF</name>
<evidence type="ECO:0000313" key="2">
    <source>
        <dbReference type="RefSeq" id="XP_044940753.1"/>
    </source>
</evidence>
<dbReference type="Proteomes" id="UP000000715">
    <property type="component" value="Unplaced"/>
</dbReference>
<keyword evidence="1" id="KW-1185">Reference proteome</keyword>
<protein>
    <submittedName>
        <fullName evidence="2">Uncharacterized protein C3orf20 homolog isoform X1</fullName>
    </submittedName>
</protein>
<dbReference type="PANTHER" id="PTHR23093:SF16">
    <property type="entry name" value="FAM194 C-TERMINAL DOMAIN-CONTAINING PROTEIN"/>
    <property type="match status" value="1"/>
</dbReference>
<gene>
    <name evidence="2" type="primary">LOC106003321</name>
</gene>
<reference evidence="2" key="1">
    <citation type="submission" date="2025-08" db="UniProtKB">
        <authorList>
            <consortium name="RefSeq"/>
        </authorList>
    </citation>
    <scope>IDENTIFICATION</scope>
    <source>
        <tissue evidence="2">Brain</tissue>
    </source>
</reference>
<dbReference type="RefSeq" id="XP_044940753.1">
    <property type="nucleotide sequence ID" value="XM_045084818.1"/>
</dbReference>
<dbReference type="AlphaFoldDB" id="A0A8U0V6N4"/>
<dbReference type="PANTHER" id="PTHR23093">
    <property type="entry name" value="SIMILAR TO CHROMOSOME 3 OPEN READING FRAME 20"/>
    <property type="match status" value="1"/>
</dbReference>
<organism evidence="1 2">
    <name type="scientific">Mustela putorius furo</name>
    <name type="common">European domestic ferret</name>
    <name type="synonym">Mustela furo</name>
    <dbReference type="NCBI Taxonomy" id="9669"/>
    <lineage>
        <taxon>Eukaryota</taxon>
        <taxon>Metazoa</taxon>
        <taxon>Chordata</taxon>
        <taxon>Craniata</taxon>
        <taxon>Vertebrata</taxon>
        <taxon>Euteleostomi</taxon>
        <taxon>Mammalia</taxon>
        <taxon>Eutheria</taxon>
        <taxon>Laurasiatheria</taxon>
        <taxon>Carnivora</taxon>
        <taxon>Caniformia</taxon>
        <taxon>Musteloidea</taxon>
        <taxon>Mustelidae</taxon>
        <taxon>Mustelinae</taxon>
        <taxon>Mustela</taxon>
    </lineage>
</organism>
<proteinExistence type="predicted"/>
<evidence type="ECO:0000313" key="1">
    <source>
        <dbReference type="Proteomes" id="UP000000715"/>
    </source>
</evidence>